<dbReference type="InterPro" id="IPR034353">
    <property type="entry name" value="ABT1/ESF2_RRM"/>
</dbReference>
<dbReference type="PANTHER" id="PTHR12311:SF7">
    <property type="entry name" value="ACTIVATOR OF BASAL TRANSCRIPTION 1"/>
    <property type="match status" value="1"/>
</dbReference>
<comment type="subcellular location">
    <subcellularLocation>
        <location evidence="1">Nucleus</location>
        <location evidence="1">Nucleolus</location>
    </subcellularLocation>
</comment>
<gene>
    <name evidence="5" type="primary">ABT1</name>
    <name evidence="5" type="ORF">SO694_00025216</name>
</gene>
<organism evidence="5 6">
    <name type="scientific">Aureococcus anophagefferens</name>
    <name type="common">Harmful bloom alga</name>
    <dbReference type="NCBI Taxonomy" id="44056"/>
    <lineage>
        <taxon>Eukaryota</taxon>
        <taxon>Sar</taxon>
        <taxon>Stramenopiles</taxon>
        <taxon>Ochrophyta</taxon>
        <taxon>Pelagophyceae</taxon>
        <taxon>Pelagomonadales</taxon>
        <taxon>Pelagomonadaceae</taxon>
        <taxon>Aureococcus</taxon>
    </lineage>
</organism>
<dbReference type="InterPro" id="IPR039119">
    <property type="entry name" value="ABT1/Esf2"/>
</dbReference>
<dbReference type="Proteomes" id="UP001363151">
    <property type="component" value="Unassembled WGS sequence"/>
</dbReference>
<protein>
    <submittedName>
        <fullName evidence="5">Transcriptional activator protein</fullName>
    </submittedName>
</protein>
<evidence type="ECO:0000256" key="3">
    <source>
        <dbReference type="ARBA" id="ARBA00022884"/>
    </source>
</evidence>
<keyword evidence="4" id="KW-0539">Nucleus</keyword>
<dbReference type="SUPFAM" id="SSF54928">
    <property type="entry name" value="RNA-binding domain, RBD"/>
    <property type="match status" value="1"/>
</dbReference>
<dbReference type="EMBL" id="JBBJCI010000224">
    <property type="protein sequence ID" value="KAK7239290.1"/>
    <property type="molecule type" value="Genomic_DNA"/>
</dbReference>
<dbReference type="Gene3D" id="3.30.70.330">
    <property type="match status" value="1"/>
</dbReference>
<accession>A0ABR1FVA1</accession>
<evidence type="ECO:0000256" key="1">
    <source>
        <dbReference type="ARBA" id="ARBA00004604"/>
    </source>
</evidence>
<name>A0ABR1FVA1_AURAN</name>
<keyword evidence="6" id="KW-1185">Reference proteome</keyword>
<evidence type="ECO:0000313" key="5">
    <source>
        <dbReference type="EMBL" id="KAK7239290.1"/>
    </source>
</evidence>
<comment type="similarity">
    <text evidence="2">Belongs to the ESF2/ABP1 family.</text>
</comment>
<dbReference type="InterPro" id="IPR035979">
    <property type="entry name" value="RBD_domain_sf"/>
</dbReference>
<reference evidence="5 6" key="1">
    <citation type="submission" date="2024-03" db="EMBL/GenBank/DDBJ databases">
        <title>Aureococcus anophagefferens CCMP1851 and Kratosvirus quantuckense: Draft genome of a second virus-susceptible host strain in the model system.</title>
        <authorList>
            <person name="Chase E."/>
            <person name="Truchon A.R."/>
            <person name="Schepens W."/>
            <person name="Wilhelm S.W."/>
        </authorList>
    </citation>
    <scope>NUCLEOTIDE SEQUENCE [LARGE SCALE GENOMIC DNA]</scope>
    <source>
        <strain evidence="5 6">CCMP1851</strain>
    </source>
</reference>
<sequence>MSDAKPGVIYLARLPPHVRPGKVRRLLEQHGEITKLFLEAEEQSAASKRKKRGKRFVEGWVEYADKKVAKRVAASLNTTPMGDGRHAEDLWAIKYLRGFEWKHLTEKKAYDARVRDEKLRVEFSASQKANAEFAALVDRRDAAAAIKKRKRARDDANG</sequence>
<comment type="caution">
    <text evidence="5">The sequence shown here is derived from an EMBL/GenBank/DDBJ whole genome shotgun (WGS) entry which is preliminary data.</text>
</comment>
<evidence type="ECO:0000313" key="6">
    <source>
        <dbReference type="Proteomes" id="UP001363151"/>
    </source>
</evidence>
<keyword evidence="3" id="KW-0694">RNA-binding</keyword>
<proteinExistence type="inferred from homology"/>
<dbReference type="InterPro" id="IPR012677">
    <property type="entry name" value="Nucleotide-bd_a/b_plait_sf"/>
</dbReference>
<dbReference type="CDD" id="cd12263">
    <property type="entry name" value="RRM_ABT1_like"/>
    <property type="match status" value="1"/>
</dbReference>
<evidence type="ECO:0000256" key="4">
    <source>
        <dbReference type="ARBA" id="ARBA00023242"/>
    </source>
</evidence>
<evidence type="ECO:0000256" key="2">
    <source>
        <dbReference type="ARBA" id="ARBA00005819"/>
    </source>
</evidence>
<dbReference type="PANTHER" id="PTHR12311">
    <property type="entry name" value="ACTIVATOR OF BASAL TRANSCRIPTION 1"/>
    <property type="match status" value="1"/>
</dbReference>